<sequence>MAGMCTDLVSLVSQHIRAILERVPGAKVLLLDQETTGMVSTAVSQSDILQKEVFLVDRIDALPRGRFEHLSCVGFLRPTNENLLLLLQLLRQQSRRHSARDAQRNGLPLTEDPLRTPPEPVARFKDIYLFFTSSVHQQPQLLRRLAKQDEADKVVQVEEFYVDLFALDPHVFTLNIPAVTSLQVQDLSLWTPYEESLFQRMVDGVFSCIALLRIFPLVRFQANSVVSKRLAAAMQVRLSENADLLDKRPQTSLPGRSADASGGSSSGGSRLVLLIVDRREDPVTPLLNQWTYRAMLHELIGIRNNRVDMRRIPGTTEDLLDIVMSPMQDKFYRENLDSNFGDLGLNVQKYVREYQSKAKSTGQLESVDDMQRFVDAYPEVRKLAGNVSKHVAVIHALSKIVNDRALLDVSSLEQEVACRESRSDHFAQVADMLRNERVSSMDKLRLVLLIALRYEGDPRIQDLTAGLRQAGIDEEEIRLVRAMTQYAGRHARSADLFSNRNFLAVAKNTIQRGLKGTSNVYTQHKSLLWFTVESLIKGRLSTEQFPVSSPLEYGAAASAPHLLQPSREKPQTVVVFMVGGATFEEARDMAELSKQTGCTILLGGSTIHNSRSFLADLSQLVKEQAVQVLPSPLPVSWRASEADLHARP</sequence>
<feature type="region of interest" description="Disordered" evidence="2">
    <location>
        <begin position="247"/>
        <end position="266"/>
    </location>
</feature>
<name>A0A086KGL9_TOXGO</name>
<gene>
    <name evidence="3" type="ORF">TGDOM2_271060</name>
</gene>
<comment type="caution">
    <text evidence="3">The sequence shown here is derived from an EMBL/GenBank/DDBJ whole genome shotgun (WGS) entry which is preliminary data.</text>
</comment>
<dbReference type="Gene3D" id="3.90.830.10">
    <property type="entry name" value="Syntaxin Binding Protein 1, Chain A, domain 2"/>
    <property type="match status" value="1"/>
</dbReference>
<dbReference type="VEuPathDB" id="ToxoDB:TGDOM2_271060"/>
<dbReference type="PIRSF" id="PIRSF005715">
    <property type="entry name" value="VPS45_Sec1"/>
    <property type="match status" value="1"/>
</dbReference>
<accession>A0A086KGL9</accession>
<dbReference type="Pfam" id="PF00995">
    <property type="entry name" value="Sec1"/>
    <property type="match status" value="1"/>
</dbReference>
<dbReference type="EMBL" id="AHZU02000508">
    <property type="protein sequence ID" value="KFG43537.1"/>
    <property type="molecule type" value="Genomic_DNA"/>
</dbReference>
<feature type="compositionally biased region" description="Low complexity" evidence="2">
    <location>
        <begin position="255"/>
        <end position="266"/>
    </location>
</feature>
<dbReference type="SMR" id="A0A086KGL9"/>
<proteinExistence type="inferred from homology"/>
<dbReference type="GO" id="GO:0016192">
    <property type="term" value="P:vesicle-mediated transport"/>
    <property type="evidence" value="ECO:0007669"/>
    <property type="project" value="InterPro"/>
</dbReference>
<comment type="similarity">
    <text evidence="1">Belongs to the STXBP/unc-18/SEC1 family.</text>
</comment>
<dbReference type="SUPFAM" id="SSF56815">
    <property type="entry name" value="Sec1/munc18-like (SM) proteins"/>
    <property type="match status" value="1"/>
</dbReference>
<dbReference type="InterPro" id="IPR001619">
    <property type="entry name" value="Sec1-like"/>
</dbReference>
<evidence type="ECO:0000256" key="1">
    <source>
        <dbReference type="ARBA" id="ARBA00009884"/>
    </source>
</evidence>
<organism evidence="3 4">
    <name type="scientific">Toxoplasma gondii GAB2-2007-GAL-DOM2</name>
    <dbReference type="NCBI Taxonomy" id="1130820"/>
    <lineage>
        <taxon>Eukaryota</taxon>
        <taxon>Sar</taxon>
        <taxon>Alveolata</taxon>
        <taxon>Apicomplexa</taxon>
        <taxon>Conoidasida</taxon>
        <taxon>Coccidia</taxon>
        <taxon>Eucoccidiorida</taxon>
        <taxon>Eimeriorina</taxon>
        <taxon>Sarcocystidae</taxon>
        <taxon>Toxoplasma</taxon>
    </lineage>
</organism>
<protein>
    <submittedName>
        <fullName evidence="3">Sec1 family protein</fullName>
    </submittedName>
</protein>
<evidence type="ECO:0000256" key="2">
    <source>
        <dbReference type="SAM" id="MobiDB-lite"/>
    </source>
</evidence>
<evidence type="ECO:0000313" key="4">
    <source>
        <dbReference type="Proteomes" id="UP000028837"/>
    </source>
</evidence>
<dbReference type="InterPro" id="IPR036045">
    <property type="entry name" value="Sec1-like_sf"/>
</dbReference>
<dbReference type="InterPro" id="IPR043154">
    <property type="entry name" value="Sec-1-like_dom1"/>
</dbReference>
<dbReference type="InterPro" id="IPR027482">
    <property type="entry name" value="Sec1-like_dom2"/>
</dbReference>
<reference evidence="3 4" key="1">
    <citation type="submission" date="2014-02" db="EMBL/GenBank/DDBJ databases">
        <authorList>
            <person name="Sibley D."/>
            <person name="Venepally P."/>
            <person name="Karamycheva S."/>
            <person name="Hadjithomas M."/>
            <person name="Khan A."/>
            <person name="Brunk B."/>
            <person name="Roos D."/>
            <person name="Caler E."/>
            <person name="Lorenzi H."/>
        </authorList>
    </citation>
    <scope>NUCLEOTIDE SEQUENCE [LARGE SCALE GENOMIC DNA]</scope>
    <source>
        <strain evidence="3 4">GAB2-2007-GAL-DOM2</strain>
    </source>
</reference>
<dbReference type="Proteomes" id="UP000028837">
    <property type="component" value="Unassembled WGS sequence"/>
</dbReference>
<dbReference type="AlphaFoldDB" id="A0A086KGL9"/>
<evidence type="ECO:0000313" key="3">
    <source>
        <dbReference type="EMBL" id="KFG43537.1"/>
    </source>
</evidence>
<dbReference type="Gene3D" id="1.25.40.60">
    <property type="match status" value="1"/>
</dbReference>
<dbReference type="PANTHER" id="PTHR11679">
    <property type="entry name" value="VESICLE PROTEIN SORTING-ASSOCIATED"/>
    <property type="match status" value="1"/>
</dbReference>
<dbReference type="OrthoDB" id="10266265at2759"/>
<dbReference type="Gene3D" id="3.40.50.1910">
    <property type="match status" value="1"/>
</dbReference>
<dbReference type="Gene3D" id="3.40.50.2060">
    <property type="match status" value="1"/>
</dbReference>
<dbReference type="InterPro" id="IPR043127">
    <property type="entry name" value="Sec-1-like_dom3a"/>
</dbReference>